<reference evidence="1 2" key="1">
    <citation type="submission" date="2018-09" db="EMBL/GenBank/DDBJ databases">
        <authorList>
            <person name="Zhu H."/>
        </authorList>
    </citation>
    <scope>NUCLEOTIDE SEQUENCE [LARGE SCALE GENOMIC DNA]</scope>
    <source>
        <strain evidence="1 2">K2W22B-5</strain>
    </source>
</reference>
<protein>
    <submittedName>
        <fullName evidence="1">Uncharacterized protein</fullName>
    </submittedName>
</protein>
<dbReference type="RefSeq" id="WP_119828894.1">
    <property type="nucleotide sequence ID" value="NZ_QYUL01000001.1"/>
</dbReference>
<gene>
    <name evidence="1" type="ORF">D3877_00710</name>
</gene>
<sequence length="110" mass="12393">MLDAKPDVKLGNMLLHVNLLALGTLLAKLMEEQFRQSGDPAAKADEWLRLFEATAGQMTFPNETPEWSDLAAQEFRDILMQHIHRARAVALGQECDPRAYLRHHGEKDAA</sequence>
<dbReference type="OrthoDB" id="7305242at2"/>
<accession>A0A418VZW3</accession>
<name>A0A418VZW3_9PROT</name>
<keyword evidence="2" id="KW-1185">Reference proteome</keyword>
<dbReference type="AlphaFoldDB" id="A0A418VZW3"/>
<evidence type="ECO:0000313" key="1">
    <source>
        <dbReference type="EMBL" id="RJF83254.1"/>
    </source>
</evidence>
<proteinExistence type="predicted"/>
<dbReference type="Proteomes" id="UP000283458">
    <property type="component" value="Unassembled WGS sequence"/>
</dbReference>
<evidence type="ECO:0000313" key="2">
    <source>
        <dbReference type="Proteomes" id="UP000283458"/>
    </source>
</evidence>
<comment type="caution">
    <text evidence="1">The sequence shown here is derived from an EMBL/GenBank/DDBJ whole genome shotgun (WGS) entry which is preliminary data.</text>
</comment>
<dbReference type="EMBL" id="QYUL01000001">
    <property type="protein sequence ID" value="RJF83254.1"/>
    <property type="molecule type" value="Genomic_DNA"/>
</dbReference>
<organism evidence="1 2">
    <name type="scientific">Azospirillum cavernae</name>
    <dbReference type="NCBI Taxonomy" id="2320860"/>
    <lineage>
        <taxon>Bacteria</taxon>
        <taxon>Pseudomonadati</taxon>
        <taxon>Pseudomonadota</taxon>
        <taxon>Alphaproteobacteria</taxon>
        <taxon>Rhodospirillales</taxon>
        <taxon>Azospirillaceae</taxon>
        <taxon>Azospirillum</taxon>
    </lineage>
</organism>